<dbReference type="InterPro" id="IPR032675">
    <property type="entry name" value="LRR_dom_sf"/>
</dbReference>
<accession>A0A9W7FS60</accession>
<sequence>MSKSRGAVCEEKENEEGIIDLPPAENLTTSTIVYTVPATTDQFVHTPEFRRYFIEFVRVQTLMALRLETKGWNAVADTLIDEGVRSGELIVHGGTDISQEGSISRIEKVKLVTRVVFLLNITKVGERCCRFAANLVVVEISEGVKSIDKISFYARSRLTAVSFPRTLTSIGRPAFSNRWSLDNVDLLHTNLQELGNSIFIGCSELKSLTIPGALQTLGHFVFAYCSKLVPSLAISSASSSPHLPLYRLGDNVLEDVRESTGLGA</sequence>
<comment type="caution">
    <text evidence="1">The sequence shown here is derived from an EMBL/GenBank/DDBJ whole genome shotgun (WGS) entry which is preliminary data.</text>
</comment>
<organism evidence="1 2">
    <name type="scientific">Triparma laevis f. longispina</name>
    <dbReference type="NCBI Taxonomy" id="1714387"/>
    <lineage>
        <taxon>Eukaryota</taxon>
        <taxon>Sar</taxon>
        <taxon>Stramenopiles</taxon>
        <taxon>Ochrophyta</taxon>
        <taxon>Bolidophyceae</taxon>
        <taxon>Parmales</taxon>
        <taxon>Triparmaceae</taxon>
        <taxon>Triparma</taxon>
    </lineage>
</organism>
<dbReference type="AlphaFoldDB" id="A0A9W7FS60"/>
<evidence type="ECO:0000313" key="2">
    <source>
        <dbReference type="Proteomes" id="UP001165122"/>
    </source>
</evidence>
<reference evidence="2" key="1">
    <citation type="journal article" date="2023" name="Commun. Biol.">
        <title>Genome analysis of Parmales, the sister group of diatoms, reveals the evolutionary specialization of diatoms from phago-mixotrophs to photoautotrophs.</title>
        <authorList>
            <person name="Ban H."/>
            <person name="Sato S."/>
            <person name="Yoshikawa S."/>
            <person name="Yamada K."/>
            <person name="Nakamura Y."/>
            <person name="Ichinomiya M."/>
            <person name="Sato N."/>
            <person name="Blanc-Mathieu R."/>
            <person name="Endo H."/>
            <person name="Kuwata A."/>
            <person name="Ogata H."/>
        </authorList>
    </citation>
    <scope>NUCLEOTIDE SEQUENCE [LARGE SCALE GENOMIC DNA]</scope>
    <source>
        <strain evidence="2">NIES 3700</strain>
    </source>
</reference>
<dbReference type="EMBL" id="BRXW01000286">
    <property type="protein sequence ID" value="GMI17278.1"/>
    <property type="molecule type" value="Genomic_DNA"/>
</dbReference>
<dbReference type="InterPro" id="IPR026906">
    <property type="entry name" value="LRR_5"/>
</dbReference>
<dbReference type="SUPFAM" id="SSF52058">
    <property type="entry name" value="L domain-like"/>
    <property type="match status" value="1"/>
</dbReference>
<name>A0A9W7FS60_9STRA</name>
<keyword evidence="2" id="KW-1185">Reference proteome</keyword>
<dbReference type="Gene3D" id="3.80.10.10">
    <property type="entry name" value="Ribonuclease Inhibitor"/>
    <property type="match status" value="1"/>
</dbReference>
<gene>
    <name evidence="1" type="ORF">TrLO_g13420</name>
</gene>
<protein>
    <submittedName>
        <fullName evidence="1">Uncharacterized protein</fullName>
    </submittedName>
</protein>
<proteinExistence type="predicted"/>
<evidence type="ECO:0000313" key="1">
    <source>
        <dbReference type="EMBL" id="GMI17278.1"/>
    </source>
</evidence>
<dbReference type="Pfam" id="PF13306">
    <property type="entry name" value="LRR_5"/>
    <property type="match status" value="1"/>
</dbReference>
<dbReference type="Proteomes" id="UP001165122">
    <property type="component" value="Unassembled WGS sequence"/>
</dbReference>